<reference evidence="1" key="1">
    <citation type="journal article" date="2020" name="bioRxiv">
        <title>Comparative genomics of Chlamydomonas.</title>
        <authorList>
            <person name="Craig R.J."/>
            <person name="Hasan A.R."/>
            <person name="Ness R.W."/>
            <person name="Keightley P.D."/>
        </authorList>
    </citation>
    <scope>NUCLEOTIDE SEQUENCE</scope>
    <source>
        <strain evidence="1">CCAP 11/70</strain>
    </source>
</reference>
<keyword evidence="2" id="KW-1185">Reference proteome</keyword>
<dbReference type="EMBL" id="JAEHOE010000004">
    <property type="protein sequence ID" value="KAG2500298.1"/>
    <property type="molecule type" value="Genomic_DNA"/>
</dbReference>
<organism evidence="1 2">
    <name type="scientific">Edaphochlamys debaryana</name>
    <dbReference type="NCBI Taxonomy" id="47281"/>
    <lineage>
        <taxon>Eukaryota</taxon>
        <taxon>Viridiplantae</taxon>
        <taxon>Chlorophyta</taxon>
        <taxon>core chlorophytes</taxon>
        <taxon>Chlorophyceae</taxon>
        <taxon>CS clade</taxon>
        <taxon>Chlamydomonadales</taxon>
        <taxon>Chlamydomonadales incertae sedis</taxon>
        <taxon>Edaphochlamys</taxon>
    </lineage>
</organism>
<name>A0A835YCR1_9CHLO</name>
<evidence type="ECO:0000313" key="2">
    <source>
        <dbReference type="Proteomes" id="UP000612055"/>
    </source>
</evidence>
<evidence type="ECO:0000313" key="1">
    <source>
        <dbReference type="EMBL" id="KAG2500298.1"/>
    </source>
</evidence>
<gene>
    <name evidence="1" type="ORF">HYH03_001876</name>
</gene>
<protein>
    <submittedName>
        <fullName evidence="1">Uncharacterized protein</fullName>
    </submittedName>
</protein>
<accession>A0A835YCR1</accession>
<sequence>MGPLVAQALSYDTWQGKISLEDHARGITGFTSMPPNKCFNVSFAATGKTGKKSDPACETKWTSKCRPVPSPPPPPPPPCTNQCMKWTSAARSATPYDLTTPACDKQLTYFRTKLVPDIQLAVGRAAGRQFARDAQNWTVSTCRYSSEDYFSQGFSVWRTEVQLCGPVSAGRNVGAAVAKALSAAVWRGTNPLATHASFMTGYAGSGCLNTTLAVSGSGNPACGATVKQSCDA</sequence>
<dbReference type="AlphaFoldDB" id="A0A835YCR1"/>
<comment type="caution">
    <text evidence="1">The sequence shown here is derived from an EMBL/GenBank/DDBJ whole genome shotgun (WGS) entry which is preliminary data.</text>
</comment>
<proteinExistence type="predicted"/>
<dbReference type="Proteomes" id="UP000612055">
    <property type="component" value="Unassembled WGS sequence"/>
</dbReference>